<name>A0A382ZAB8_9ZZZZ</name>
<proteinExistence type="predicted"/>
<accession>A0A382ZAB8</accession>
<organism evidence="1">
    <name type="scientific">marine metagenome</name>
    <dbReference type="NCBI Taxonomy" id="408172"/>
    <lineage>
        <taxon>unclassified sequences</taxon>
        <taxon>metagenomes</taxon>
        <taxon>ecological metagenomes</taxon>
    </lineage>
</organism>
<evidence type="ECO:0000313" key="1">
    <source>
        <dbReference type="EMBL" id="SVD92240.1"/>
    </source>
</evidence>
<sequence length="76" mass="8302">MGDLLVKLIYGKDERSQLNISSLLKLGLGCFKINLGLLGTICGGMRSAIGLLKSYDFLLIRGGLLRKMLSLITFIN</sequence>
<gene>
    <name evidence="1" type="ORF">METZ01_LOCUS445094</name>
</gene>
<reference evidence="1" key="1">
    <citation type="submission" date="2018-05" db="EMBL/GenBank/DDBJ databases">
        <authorList>
            <person name="Lanie J.A."/>
            <person name="Ng W.-L."/>
            <person name="Kazmierczak K.M."/>
            <person name="Andrzejewski T.M."/>
            <person name="Davidsen T.M."/>
            <person name="Wayne K.J."/>
            <person name="Tettelin H."/>
            <person name="Glass J.I."/>
            <person name="Rusch D."/>
            <person name="Podicherti R."/>
            <person name="Tsui H.-C.T."/>
            <person name="Winkler M.E."/>
        </authorList>
    </citation>
    <scope>NUCLEOTIDE SEQUENCE</scope>
</reference>
<dbReference type="AlphaFoldDB" id="A0A382ZAB8"/>
<protein>
    <submittedName>
        <fullName evidence="1">Uncharacterized protein</fullName>
    </submittedName>
</protein>
<dbReference type="EMBL" id="UINC01182179">
    <property type="protein sequence ID" value="SVD92240.1"/>
    <property type="molecule type" value="Genomic_DNA"/>
</dbReference>